<evidence type="ECO:0000313" key="2">
    <source>
        <dbReference type="Proteomes" id="UP000319817"/>
    </source>
</evidence>
<dbReference type="EMBL" id="CP036526">
    <property type="protein sequence ID" value="QDT08175.1"/>
    <property type="molecule type" value="Genomic_DNA"/>
</dbReference>
<sequence length="76" mass="8350">MTNKPTAMALWKTCSNLSSSEPDPALCPIELAQCILSEQKTFYFSFASTNISILDSADFVTHPLRLDLNRGDAVVI</sequence>
<evidence type="ECO:0000313" key="1">
    <source>
        <dbReference type="EMBL" id="QDT08175.1"/>
    </source>
</evidence>
<dbReference type="Proteomes" id="UP000319817">
    <property type="component" value="Chromosome"/>
</dbReference>
<protein>
    <submittedName>
        <fullName evidence="1">Uncharacterized protein</fullName>
    </submittedName>
</protein>
<dbReference type="AlphaFoldDB" id="A0A517NM12"/>
<reference evidence="1 2" key="1">
    <citation type="submission" date="2019-02" db="EMBL/GenBank/DDBJ databases">
        <title>Deep-cultivation of Planctomycetes and their phenomic and genomic characterization uncovers novel biology.</title>
        <authorList>
            <person name="Wiegand S."/>
            <person name="Jogler M."/>
            <person name="Boedeker C."/>
            <person name="Pinto D."/>
            <person name="Vollmers J."/>
            <person name="Rivas-Marin E."/>
            <person name="Kohn T."/>
            <person name="Peeters S.H."/>
            <person name="Heuer A."/>
            <person name="Rast P."/>
            <person name="Oberbeckmann S."/>
            <person name="Bunk B."/>
            <person name="Jeske O."/>
            <person name="Meyerdierks A."/>
            <person name="Storesund J.E."/>
            <person name="Kallscheuer N."/>
            <person name="Luecker S."/>
            <person name="Lage O.M."/>
            <person name="Pohl T."/>
            <person name="Merkel B.J."/>
            <person name="Hornburger P."/>
            <person name="Mueller R.-W."/>
            <person name="Bruemmer F."/>
            <person name="Labrenz M."/>
            <person name="Spormann A.M."/>
            <person name="Op den Camp H."/>
            <person name="Overmann J."/>
            <person name="Amann R."/>
            <person name="Jetten M.S.M."/>
            <person name="Mascher T."/>
            <person name="Medema M.H."/>
            <person name="Devos D.P."/>
            <person name="Kaster A.-K."/>
            <person name="Ovreas L."/>
            <person name="Rohde M."/>
            <person name="Galperin M.Y."/>
            <person name="Jogler C."/>
        </authorList>
    </citation>
    <scope>NUCLEOTIDE SEQUENCE [LARGE SCALE GENOMIC DNA]</scope>
    <source>
        <strain evidence="1 2">K23_9</strain>
    </source>
</reference>
<gene>
    <name evidence="1" type="ORF">K239x_01070</name>
</gene>
<accession>A0A517NM12</accession>
<name>A0A517NM12_9BACT</name>
<organism evidence="1 2">
    <name type="scientific">Stieleria marina</name>
    <dbReference type="NCBI Taxonomy" id="1930275"/>
    <lineage>
        <taxon>Bacteria</taxon>
        <taxon>Pseudomonadati</taxon>
        <taxon>Planctomycetota</taxon>
        <taxon>Planctomycetia</taxon>
        <taxon>Pirellulales</taxon>
        <taxon>Pirellulaceae</taxon>
        <taxon>Stieleria</taxon>
    </lineage>
</organism>
<proteinExistence type="predicted"/>
<keyword evidence="2" id="KW-1185">Reference proteome</keyword>